<dbReference type="HAMAP" id="MF_00445">
    <property type="entry name" value="NDH1_NuoN_1"/>
    <property type="match status" value="1"/>
</dbReference>
<keyword evidence="5" id="KW-0520">NAD</keyword>
<dbReference type="AlphaFoldDB" id="A0A450WVM3"/>
<sequence length="492" mass="53482">MTFTLQHLLPATPEIFLLAMITLLLVMDASLSERYRALTYHMAQVTLVGVAVLVLMVWPEQPVFRFHDTFVNDALAAVLKLFTVLVTFFVFVYSRPYLQDRNLFKGEYFILGLMAVLGMLVLISAHSLLTVYLGLELLSLSLYAMVGLHRESITASEAAMKYFVLGALASGMLLYGMSLLYGVTGTLDLAGIAQNLAGNAGQGSVGGEIGRNIAGLHPVLVLGLVFVVVGIAFKLGAAPFHMWVPDVYHGAPTAVTLFIGSAPKIAVFAMLMRLLVDGLIGLEDDWSQMLMILAIASMAIGNIVAIAQDNLKRMLAYSTIAHSGFLLLGIIAGTQAGFAASMFYVIVYTLMAAGGFGMIVLLSRAGVESDRLEDFKGLNERSPWYAFLMLILMLSMAGVPPFLGFWAKWSVLREVVNVDLVWLAVVAVCFAIIGLFYYLRVVRMLYFDPPREQAPIQAAPGMRFMLSTNALAILALGVYPSALMTVCVTAIQ</sequence>
<protein>
    <recommendedName>
        <fullName evidence="5">NADH-quinone oxidoreductase subunit N</fullName>
        <ecNumber evidence="5">7.1.1.-</ecNumber>
    </recommendedName>
    <alternativeName>
        <fullName evidence="5">NADH dehydrogenase I subunit N</fullName>
    </alternativeName>
    <alternativeName>
        <fullName evidence="5">NDH-1 subunit N</fullName>
    </alternativeName>
</protein>
<feature type="transmembrane region" description="Helical" evidence="5">
    <location>
        <begin position="162"/>
        <end position="181"/>
    </location>
</feature>
<keyword evidence="2 5" id="KW-0812">Transmembrane</keyword>
<reference evidence="10" key="1">
    <citation type="submission" date="2019-02" db="EMBL/GenBank/DDBJ databases">
        <authorList>
            <person name="Gruber-Vodicka R. H."/>
            <person name="Seah K. B. B."/>
        </authorList>
    </citation>
    <scope>NUCLEOTIDE SEQUENCE</scope>
    <source>
        <strain evidence="8">BECK_BZ163</strain>
        <strain evidence="10">BECK_BZ164</strain>
        <strain evidence="9">BECK_BZ165</strain>
    </source>
</reference>
<keyword evidence="5" id="KW-0830">Ubiquinone</keyword>
<dbReference type="Pfam" id="PF00361">
    <property type="entry name" value="Proton_antipo_M"/>
    <property type="match status" value="1"/>
</dbReference>
<dbReference type="GO" id="GO:0012505">
    <property type="term" value="C:endomembrane system"/>
    <property type="evidence" value="ECO:0007669"/>
    <property type="project" value="UniProtKB-SubCell"/>
</dbReference>
<keyword evidence="5" id="KW-1278">Translocase</keyword>
<feature type="transmembrane region" description="Helical" evidence="5">
    <location>
        <begin position="15"/>
        <end position="31"/>
    </location>
</feature>
<feature type="transmembrane region" description="Helical" evidence="5">
    <location>
        <begin position="254"/>
        <end position="276"/>
    </location>
</feature>
<gene>
    <name evidence="5" type="primary">nuoN</name>
    <name evidence="8" type="ORF">BECKFM1743A_GA0114220_105871</name>
    <name evidence="10" type="ORF">BECKFM1743B_GA0114221_107581</name>
    <name evidence="9" type="ORF">BECKFM1743C_GA0114222_107221</name>
</gene>
<evidence type="ECO:0000256" key="1">
    <source>
        <dbReference type="ARBA" id="ARBA00004127"/>
    </source>
</evidence>
<keyword evidence="5" id="KW-0874">Quinone</keyword>
<dbReference type="NCBIfam" id="NF004442">
    <property type="entry name" value="PRK05777.1-5"/>
    <property type="match status" value="1"/>
</dbReference>
<feature type="transmembrane region" description="Helical" evidence="5">
    <location>
        <begin position="288"/>
        <end position="307"/>
    </location>
</feature>
<dbReference type="GO" id="GO:0042773">
    <property type="term" value="P:ATP synthesis coupled electron transport"/>
    <property type="evidence" value="ECO:0007669"/>
    <property type="project" value="InterPro"/>
</dbReference>
<feature type="transmembrane region" description="Helical" evidence="5">
    <location>
        <begin position="70"/>
        <end position="94"/>
    </location>
</feature>
<dbReference type="EC" id="7.1.1.-" evidence="5"/>
<feature type="transmembrane region" description="Helical" evidence="5">
    <location>
        <begin position="470"/>
        <end position="491"/>
    </location>
</feature>
<evidence type="ECO:0000259" key="7">
    <source>
        <dbReference type="Pfam" id="PF00361"/>
    </source>
</evidence>
<evidence type="ECO:0000256" key="2">
    <source>
        <dbReference type="ARBA" id="ARBA00022692"/>
    </source>
</evidence>
<dbReference type="PANTHER" id="PTHR22773">
    <property type="entry name" value="NADH DEHYDROGENASE"/>
    <property type="match status" value="1"/>
</dbReference>
<keyword evidence="4 5" id="KW-0472">Membrane</keyword>
<feature type="domain" description="NADH:quinone oxidoreductase/Mrp antiporter transmembrane" evidence="7">
    <location>
        <begin position="125"/>
        <end position="433"/>
    </location>
</feature>
<dbReference type="InterPro" id="IPR001750">
    <property type="entry name" value="ND/Mrp_TM"/>
</dbReference>
<keyword evidence="5" id="KW-1003">Cell membrane</keyword>
<dbReference type="InterPro" id="IPR010096">
    <property type="entry name" value="NADH-Q_OxRdtase_suN/2"/>
</dbReference>
<feature type="transmembrane region" description="Helical" evidence="5">
    <location>
        <begin position="106"/>
        <end position="125"/>
    </location>
</feature>
<dbReference type="GO" id="GO:0005886">
    <property type="term" value="C:plasma membrane"/>
    <property type="evidence" value="ECO:0007669"/>
    <property type="project" value="UniProtKB-SubCell"/>
</dbReference>
<feature type="transmembrane region" description="Helical" evidence="5">
    <location>
        <begin position="314"/>
        <end position="336"/>
    </location>
</feature>
<accession>A0A450WVM3</accession>
<feature type="transmembrane region" description="Helical" evidence="5">
    <location>
        <begin position="38"/>
        <end position="58"/>
    </location>
</feature>
<comment type="similarity">
    <text evidence="5">Belongs to the complex I subunit 2 family.</text>
</comment>
<dbReference type="GO" id="GO:0048038">
    <property type="term" value="F:quinone binding"/>
    <property type="evidence" value="ECO:0007669"/>
    <property type="project" value="UniProtKB-KW"/>
</dbReference>
<name>A0A450WVM3_9GAMM</name>
<feature type="transmembrane region" description="Helical" evidence="5">
    <location>
        <begin position="131"/>
        <end position="150"/>
    </location>
</feature>
<dbReference type="GO" id="GO:0008137">
    <property type="term" value="F:NADH dehydrogenase (ubiquinone) activity"/>
    <property type="evidence" value="ECO:0007669"/>
    <property type="project" value="InterPro"/>
</dbReference>
<evidence type="ECO:0000313" key="8">
    <source>
        <dbReference type="EMBL" id="VFJ71384.1"/>
    </source>
</evidence>
<proteinExistence type="inferred from homology"/>
<comment type="subcellular location">
    <subcellularLocation>
        <location evidence="5">Cell membrane</location>
        <topology evidence="5">Multi-pass membrane protein</topology>
    </subcellularLocation>
    <subcellularLocation>
        <location evidence="1">Endomembrane system</location>
        <topology evidence="1">Multi-pass membrane protein</topology>
    </subcellularLocation>
    <subcellularLocation>
        <location evidence="6">Membrane</location>
        <topology evidence="6">Multi-pass membrane protein</topology>
    </subcellularLocation>
</comment>
<evidence type="ECO:0000256" key="4">
    <source>
        <dbReference type="ARBA" id="ARBA00023136"/>
    </source>
</evidence>
<dbReference type="GO" id="GO:0050136">
    <property type="term" value="F:NADH dehydrogenase (quinone) (non-electrogenic) activity"/>
    <property type="evidence" value="ECO:0007669"/>
    <property type="project" value="UniProtKB-UniRule"/>
</dbReference>
<keyword evidence="5" id="KW-0813">Transport</keyword>
<keyword evidence="3 5" id="KW-1133">Transmembrane helix</keyword>
<evidence type="ECO:0000313" key="10">
    <source>
        <dbReference type="EMBL" id="VFK21123.1"/>
    </source>
</evidence>
<comment type="subunit">
    <text evidence="5">NDH-1 is composed of 14 different subunits. Subunits NuoA, H, J, K, L, M, N constitute the membrane sector of the complex.</text>
</comment>
<evidence type="ECO:0000256" key="5">
    <source>
        <dbReference type="HAMAP-Rule" id="MF_00445"/>
    </source>
</evidence>
<feature type="transmembrane region" description="Helical" evidence="5">
    <location>
        <begin position="384"/>
        <end position="408"/>
    </location>
</feature>
<evidence type="ECO:0000313" key="9">
    <source>
        <dbReference type="EMBL" id="VFJ73345.1"/>
    </source>
</evidence>
<dbReference type="PRINTS" id="PR01434">
    <property type="entry name" value="NADHDHGNASE5"/>
</dbReference>
<comment type="catalytic activity">
    <reaction evidence="5">
        <text>a quinone + NADH + 5 H(+)(in) = a quinol + NAD(+) + 4 H(+)(out)</text>
        <dbReference type="Rhea" id="RHEA:57888"/>
        <dbReference type="ChEBI" id="CHEBI:15378"/>
        <dbReference type="ChEBI" id="CHEBI:24646"/>
        <dbReference type="ChEBI" id="CHEBI:57540"/>
        <dbReference type="ChEBI" id="CHEBI:57945"/>
        <dbReference type="ChEBI" id="CHEBI:132124"/>
    </reaction>
</comment>
<dbReference type="EMBL" id="CAADEZ010000587">
    <property type="protein sequence ID" value="VFJ71384.1"/>
    <property type="molecule type" value="Genomic_DNA"/>
</dbReference>
<dbReference type="NCBIfam" id="TIGR01770">
    <property type="entry name" value="NDH_I_N"/>
    <property type="match status" value="1"/>
</dbReference>
<organism evidence="10">
    <name type="scientific">Candidatus Kentrum sp. FM</name>
    <dbReference type="NCBI Taxonomy" id="2126340"/>
    <lineage>
        <taxon>Bacteria</taxon>
        <taxon>Pseudomonadati</taxon>
        <taxon>Pseudomonadota</taxon>
        <taxon>Gammaproteobacteria</taxon>
        <taxon>Candidatus Kentrum</taxon>
    </lineage>
</organism>
<dbReference type="EMBL" id="CAADFA010000722">
    <property type="protein sequence ID" value="VFJ73345.1"/>
    <property type="molecule type" value="Genomic_DNA"/>
</dbReference>
<feature type="transmembrane region" description="Helical" evidence="5">
    <location>
        <begin position="213"/>
        <end position="233"/>
    </location>
</feature>
<feature type="transmembrane region" description="Helical" evidence="5">
    <location>
        <begin position="420"/>
        <end position="439"/>
    </location>
</feature>
<dbReference type="EMBL" id="CAADFL010000758">
    <property type="protein sequence ID" value="VFK21123.1"/>
    <property type="molecule type" value="Genomic_DNA"/>
</dbReference>
<evidence type="ECO:0000256" key="3">
    <source>
        <dbReference type="ARBA" id="ARBA00022989"/>
    </source>
</evidence>
<feature type="transmembrane region" description="Helical" evidence="5">
    <location>
        <begin position="342"/>
        <end position="363"/>
    </location>
</feature>
<evidence type="ECO:0000256" key="6">
    <source>
        <dbReference type="RuleBase" id="RU000320"/>
    </source>
</evidence>
<comment type="function">
    <text evidence="5">NDH-1 shuttles electrons from NADH, via FMN and iron-sulfur (Fe-S) centers, to quinones in the respiratory chain. The immediate electron acceptor for the enzyme in this species is believed to be ubiquinone. Couples the redox reaction to proton translocation (for every two electrons transferred, four hydrogen ions are translocated across the cytoplasmic membrane), and thus conserves the redox energy in a proton gradient.</text>
</comment>